<feature type="region of interest" description="Disordered" evidence="1">
    <location>
        <begin position="1"/>
        <end position="54"/>
    </location>
</feature>
<dbReference type="Proteomes" id="UP000663832">
    <property type="component" value="Unassembled WGS sequence"/>
</dbReference>
<dbReference type="AlphaFoldDB" id="A0A815FJD1"/>
<evidence type="ECO:0000313" key="3">
    <source>
        <dbReference type="EMBL" id="CAF1326909.1"/>
    </source>
</evidence>
<evidence type="ECO:0000313" key="6">
    <source>
        <dbReference type="EMBL" id="CAF3863092.1"/>
    </source>
</evidence>
<evidence type="ECO:0000313" key="8">
    <source>
        <dbReference type="Proteomes" id="UP000663832"/>
    </source>
</evidence>
<reference evidence="3" key="1">
    <citation type="submission" date="2021-02" db="EMBL/GenBank/DDBJ databases">
        <authorList>
            <person name="Nowell W R."/>
        </authorList>
    </citation>
    <scope>NUCLEOTIDE SEQUENCE</scope>
</reference>
<dbReference type="EMBL" id="CAJNOI010001379">
    <property type="protein sequence ID" value="CAF1408857.1"/>
    <property type="molecule type" value="Genomic_DNA"/>
</dbReference>
<name>A0A815FJD1_9BILA</name>
<gene>
    <name evidence="4" type="ORF">BJG266_LOCUS38087</name>
    <name evidence="2" type="ORF">IZO911_LOCUS26563</name>
    <name evidence="3" type="ORF">JYZ213_LOCUS33726</name>
    <name evidence="6" type="ORF">KXQ929_LOCUS20767</name>
    <name evidence="7" type="ORF">OXD698_LOCUS37758</name>
    <name evidence="5" type="ORF">QVE165_LOCUS47715</name>
</gene>
<organism evidence="3 9">
    <name type="scientific">Adineta steineri</name>
    <dbReference type="NCBI Taxonomy" id="433720"/>
    <lineage>
        <taxon>Eukaryota</taxon>
        <taxon>Metazoa</taxon>
        <taxon>Spiralia</taxon>
        <taxon>Gnathifera</taxon>
        <taxon>Rotifera</taxon>
        <taxon>Eurotatoria</taxon>
        <taxon>Bdelloidea</taxon>
        <taxon>Adinetida</taxon>
        <taxon>Adinetidae</taxon>
        <taxon>Adineta</taxon>
    </lineage>
</organism>
<dbReference type="EMBL" id="CAJNOE010000348">
    <property type="protein sequence ID" value="CAF1165195.1"/>
    <property type="molecule type" value="Genomic_DNA"/>
</dbReference>
<dbReference type="EMBL" id="CAJOBB010001479">
    <property type="protein sequence ID" value="CAF3863092.1"/>
    <property type="molecule type" value="Genomic_DNA"/>
</dbReference>
<dbReference type="Proteomes" id="UP000663844">
    <property type="component" value="Unassembled WGS sequence"/>
</dbReference>
<evidence type="ECO:0000313" key="7">
    <source>
        <dbReference type="EMBL" id="CAF4145081.1"/>
    </source>
</evidence>
<dbReference type="OrthoDB" id="9983724at2759"/>
<keyword evidence="8" id="KW-1185">Reference proteome</keyword>
<accession>A0A815FJD1</accession>
<evidence type="ECO:0000313" key="9">
    <source>
        <dbReference type="Proteomes" id="UP000663845"/>
    </source>
</evidence>
<evidence type="ECO:0000313" key="5">
    <source>
        <dbReference type="EMBL" id="CAF1558741.1"/>
    </source>
</evidence>
<evidence type="ECO:0000313" key="4">
    <source>
        <dbReference type="EMBL" id="CAF1408857.1"/>
    </source>
</evidence>
<evidence type="ECO:0000256" key="1">
    <source>
        <dbReference type="SAM" id="MobiDB-lite"/>
    </source>
</evidence>
<dbReference type="EMBL" id="CAJNOM010000766">
    <property type="protein sequence ID" value="CAF1558741.1"/>
    <property type="molecule type" value="Genomic_DNA"/>
</dbReference>
<proteinExistence type="predicted"/>
<dbReference type="Proteomes" id="UP000663845">
    <property type="component" value="Unassembled WGS sequence"/>
</dbReference>
<dbReference type="EMBL" id="CAJOAZ010006788">
    <property type="protein sequence ID" value="CAF4145081.1"/>
    <property type="molecule type" value="Genomic_DNA"/>
</dbReference>
<dbReference type="Proteomes" id="UP000663877">
    <property type="component" value="Unassembled WGS sequence"/>
</dbReference>
<comment type="caution">
    <text evidence="3">The sequence shown here is derived from an EMBL/GenBank/DDBJ whole genome shotgun (WGS) entry which is preliminary data.</text>
</comment>
<protein>
    <submittedName>
        <fullName evidence="3">Uncharacterized protein</fullName>
    </submittedName>
</protein>
<evidence type="ECO:0000313" key="2">
    <source>
        <dbReference type="EMBL" id="CAF1165195.1"/>
    </source>
</evidence>
<dbReference type="Proteomes" id="UP000663868">
    <property type="component" value="Unassembled WGS sequence"/>
</dbReference>
<sequence>MNSDDAVFSGFAGGHDSVPGVGNVPPSTGGFEGINTSGNPQLDAHTRVDPNNFPGIVHWGQEQVVARTLPQHPPVDK</sequence>
<dbReference type="Proteomes" id="UP000663860">
    <property type="component" value="Unassembled WGS sequence"/>
</dbReference>
<dbReference type="EMBL" id="CAJNOG010000650">
    <property type="protein sequence ID" value="CAF1326909.1"/>
    <property type="molecule type" value="Genomic_DNA"/>
</dbReference>